<dbReference type="Proteomes" id="UP001229421">
    <property type="component" value="Unassembled WGS sequence"/>
</dbReference>
<feature type="signal peptide" evidence="2">
    <location>
        <begin position="1"/>
        <end position="22"/>
    </location>
</feature>
<keyword evidence="4" id="KW-1185">Reference proteome</keyword>
<dbReference type="AlphaFoldDB" id="A0AAD8L4S8"/>
<feature type="region of interest" description="Disordered" evidence="1">
    <location>
        <begin position="66"/>
        <end position="90"/>
    </location>
</feature>
<evidence type="ECO:0000313" key="4">
    <source>
        <dbReference type="Proteomes" id="UP001229421"/>
    </source>
</evidence>
<organism evidence="3 4">
    <name type="scientific">Tagetes erecta</name>
    <name type="common">African marigold</name>
    <dbReference type="NCBI Taxonomy" id="13708"/>
    <lineage>
        <taxon>Eukaryota</taxon>
        <taxon>Viridiplantae</taxon>
        <taxon>Streptophyta</taxon>
        <taxon>Embryophyta</taxon>
        <taxon>Tracheophyta</taxon>
        <taxon>Spermatophyta</taxon>
        <taxon>Magnoliopsida</taxon>
        <taxon>eudicotyledons</taxon>
        <taxon>Gunneridae</taxon>
        <taxon>Pentapetalae</taxon>
        <taxon>asterids</taxon>
        <taxon>campanulids</taxon>
        <taxon>Asterales</taxon>
        <taxon>Asteraceae</taxon>
        <taxon>Asteroideae</taxon>
        <taxon>Heliantheae alliance</taxon>
        <taxon>Tageteae</taxon>
        <taxon>Tagetes</taxon>
    </lineage>
</organism>
<dbReference type="EMBL" id="JAUHHV010000002">
    <property type="protein sequence ID" value="KAK1432606.1"/>
    <property type="molecule type" value="Genomic_DNA"/>
</dbReference>
<protein>
    <recommendedName>
        <fullName evidence="5">Secreted protein</fullName>
    </recommendedName>
</protein>
<accession>A0AAD8L4S8</accession>
<gene>
    <name evidence="3" type="ORF">QVD17_09503</name>
</gene>
<evidence type="ECO:0000256" key="1">
    <source>
        <dbReference type="SAM" id="MobiDB-lite"/>
    </source>
</evidence>
<feature type="chain" id="PRO_5041943044" description="Secreted protein" evidence="2">
    <location>
        <begin position="23"/>
        <end position="90"/>
    </location>
</feature>
<comment type="caution">
    <text evidence="3">The sequence shown here is derived from an EMBL/GenBank/DDBJ whole genome shotgun (WGS) entry which is preliminary data.</text>
</comment>
<proteinExistence type="predicted"/>
<name>A0AAD8L4S8_TARER</name>
<evidence type="ECO:0008006" key="5">
    <source>
        <dbReference type="Google" id="ProtNLM"/>
    </source>
</evidence>
<sequence>MKQSVQKMMIFFIYMYAEWTWGGFGPDAAPYGNTAPPPCGPEVWGVIWGVFPEVWGVMRPQNSGPKGGGAVCPCGADSGPHPPHIDSGHT</sequence>
<evidence type="ECO:0000313" key="3">
    <source>
        <dbReference type="EMBL" id="KAK1432606.1"/>
    </source>
</evidence>
<reference evidence="3" key="1">
    <citation type="journal article" date="2023" name="bioRxiv">
        <title>Improved chromosome-level genome assembly for marigold (Tagetes erecta).</title>
        <authorList>
            <person name="Jiang F."/>
            <person name="Yuan L."/>
            <person name="Wang S."/>
            <person name="Wang H."/>
            <person name="Xu D."/>
            <person name="Wang A."/>
            <person name="Fan W."/>
        </authorList>
    </citation>
    <scope>NUCLEOTIDE SEQUENCE</scope>
    <source>
        <strain evidence="3">WSJ</strain>
        <tissue evidence="3">Leaf</tissue>
    </source>
</reference>
<keyword evidence="2" id="KW-0732">Signal</keyword>
<evidence type="ECO:0000256" key="2">
    <source>
        <dbReference type="SAM" id="SignalP"/>
    </source>
</evidence>